<organism evidence="1 2">
    <name type="scientific">Campylobacter rectus RM3267</name>
    <dbReference type="NCBI Taxonomy" id="553218"/>
    <lineage>
        <taxon>Bacteria</taxon>
        <taxon>Pseudomonadati</taxon>
        <taxon>Campylobacterota</taxon>
        <taxon>Epsilonproteobacteria</taxon>
        <taxon>Campylobacterales</taxon>
        <taxon>Campylobacteraceae</taxon>
        <taxon>Campylobacter</taxon>
    </lineage>
</organism>
<protein>
    <submittedName>
        <fullName evidence="1">Uncharacterized protein</fullName>
    </submittedName>
</protein>
<sequence length="38" mass="4659">MSWLNLAREKVKFEQIKNTRSNLKFYAVKIRVWAVKFD</sequence>
<proteinExistence type="predicted"/>
<gene>
    <name evidence="1" type="ORF">CAMRE0001_2982</name>
</gene>
<dbReference type="Proteomes" id="UP000003082">
    <property type="component" value="Unassembled WGS sequence"/>
</dbReference>
<reference evidence="1 2" key="1">
    <citation type="submission" date="2008-08" db="EMBL/GenBank/DDBJ databases">
        <authorList>
            <person name="Madupu R."/>
            <person name="Durkin A.S."/>
            <person name="Torralba M."/>
            <person name="Methe B."/>
            <person name="Sutton G.G."/>
            <person name="Strausberg R.L."/>
            <person name="Nelson K.E."/>
        </authorList>
    </citation>
    <scope>NUCLEOTIDE SEQUENCE [LARGE SCALE GENOMIC DNA]</scope>
    <source>
        <strain evidence="1 2">RM3267</strain>
    </source>
</reference>
<dbReference type="AlphaFoldDB" id="B9D5T9"/>
<dbReference type="STRING" id="553218.CAMRE0001_2982"/>
<dbReference type="EMBL" id="ACFU01000045">
    <property type="protein sequence ID" value="EEF12646.1"/>
    <property type="molecule type" value="Genomic_DNA"/>
</dbReference>
<keyword evidence="2" id="KW-1185">Reference proteome</keyword>
<evidence type="ECO:0000313" key="2">
    <source>
        <dbReference type="Proteomes" id="UP000003082"/>
    </source>
</evidence>
<comment type="caution">
    <text evidence="1">The sequence shown here is derived from an EMBL/GenBank/DDBJ whole genome shotgun (WGS) entry which is preliminary data.</text>
</comment>
<evidence type="ECO:0000313" key="1">
    <source>
        <dbReference type="EMBL" id="EEF12646.1"/>
    </source>
</evidence>
<name>B9D5T9_CAMRE</name>
<accession>B9D5T9</accession>